<evidence type="ECO:0000313" key="2">
    <source>
        <dbReference type="EMBL" id="EFU41729.1"/>
    </source>
</evidence>
<keyword evidence="1" id="KW-0472">Membrane</keyword>
<feature type="transmembrane region" description="Helical" evidence="1">
    <location>
        <begin position="6"/>
        <end position="24"/>
    </location>
</feature>
<reference evidence="2 3" key="1">
    <citation type="journal article" date="2010" name="BMC Genomics">
        <title>Genome sequence of the pattern forming Paenibacillus vortex bacterium reveals potential for thriving in complex environments.</title>
        <authorList>
            <person name="Sirota-Madi A."/>
            <person name="Olender T."/>
            <person name="Helman Y."/>
            <person name="Ingham C."/>
            <person name="Brainis I."/>
            <person name="Roth D."/>
            <person name="Hagi E."/>
            <person name="Brodsky L."/>
            <person name="Leshkowitz D."/>
            <person name="Galatenko V."/>
            <person name="Nikolaev V."/>
            <person name="Mugasimangalam R.C."/>
            <person name="Bransburg-Zabary S."/>
            <person name="Gutnick D.L."/>
            <person name="Lancet D."/>
            <person name="Ben-Jacob E."/>
        </authorList>
    </citation>
    <scope>NUCLEOTIDE SEQUENCE [LARGE SCALE GENOMIC DNA]</scope>
    <source>
        <strain evidence="2 3">V453</strain>
    </source>
</reference>
<evidence type="ECO:0000256" key="1">
    <source>
        <dbReference type="SAM" id="Phobius"/>
    </source>
</evidence>
<keyword evidence="1" id="KW-0812">Transmembrane</keyword>
<name>A0A2R9SWG5_9BACL</name>
<evidence type="ECO:0000313" key="3">
    <source>
        <dbReference type="Proteomes" id="UP000003094"/>
    </source>
</evidence>
<accession>A0A2R9SWG5</accession>
<dbReference type="KEGG" id="pvo:PVOR_12385"/>
<proteinExistence type="predicted"/>
<keyword evidence="3" id="KW-1185">Reference proteome</keyword>
<dbReference type="AlphaFoldDB" id="A0A2R9SWG5"/>
<protein>
    <submittedName>
        <fullName evidence="2">Uncharacterized protein</fullName>
    </submittedName>
</protein>
<sequence>MVMYMIVIALALIGGVSTLLVGLSQENKKANPNYERKTKTNLTKLLIIYLASLIAFIVIWMIFK</sequence>
<feature type="transmembrane region" description="Helical" evidence="1">
    <location>
        <begin position="45"/>
        <end position="63"/>
    </location>
</feature>
<gene>
    <name evidence="2" type="ORF">PVOR_12385</name>
</gene>
<dbReference type="Proteomes" id="UP000003094">
    <property type="component" value="Unassembled WGS sequence"/>
</dbReference>
<comment type="caution">
    <text evidence="2">The sequence shown here is derived from an EMBL/GenBank/DDBJ whole genome shotgun (WGS) entry which is preliminary data.</text>
</comment>
<keyword evidence="1" id="KW-1133">Transmembrane helix</keyword>
<organism evidence="2 3">
    <name type="scientific">Paenibacillus vortex V453</name>
    <dbReference type="NCBI Taxonomy" id="715225"/>
    <lineage>
        <taxon>Bacteria</taxon>
        <taxon>Bacillati</taxon>
        <taxon>Bacillota</taxon>
        <taxon>Bacilli</taxon>
        <taxon>Bacillales</taxon>
        <taxon>Paenibacillaceae</taxon>
        <taxon>Paenibacillus</taxon>
    </lineage>
</organism>
<dbReference type="EMBL" id="ADHJ01000018">
    <property type="protein sequence ID" value="EFU41729.1"/>
    <property type="molecule type" value="Genomic_DNA"/>
</dbReference>